<reference evidence="2" key="1">
    <citation type="journal article" date="2019" name="Int. J. Syst. Evol. Microbiol.">
        <title>The Global Catalogue of Microorganisms (GCM) 10K type strain sequencing project: providing services to taxonomists for standard genome sequencing and annotation.</title>
        <authorList>
            <consortium name="The Broad Institute Genomics Platform"/>
            <consortium name="The Broad Institute Genome Sequencing Center for Infectious Disease"/>
            <person name="Wu L."/>
            <person name="Ma J."/>
        </authorList>
    </citation>
    <scope>NUCLEOTIDE SEQUENCE [LARGE SCALE GENOMIC DNA]</scope>
    <source>
        <strain evidence="2">KCTC 42808</strain>
    </source>
</reference>
<evidence type="ECO:0000313" key="2">
    <source>
        <dbReference type="Proteomes" id="UP001597467"/>
    </source>
</evidence>
<proteinExistence type="predicted"/>
<dbReference type="InterPro" id="IPR013078">
    <property type="entry name" value="His_Pase_superF_clade-1"/>
</dbReference>
<dbReference type="EMBL" id="JBHULM010000007">
    <property type="protein sequence ID" value="MFD2541260.1"/>
    <property type="molecule type" value="Genomic_DNA"/>
</dbReference>
<keyword evidence="2" id="KW-1185">Reference proteome</keyword>
<dbReference type="Pfam" id="PF00300">
    <property type="entry name" value="His_Phos_1"/>
    <property type="match status" value="1"/>
</dbReference>
<protein>
    <submittedName>
        <fullName evidence="1">SixA phosphatase family protein</fullName>
    </submittedName>
</protein>
<dbReference type="SMART" id="SM00855">
    <property type="entry name" value="PGAM"/>
    <property type="match status" value="1"/>
</dbReference>
<dbReference type="Proteomes" id="UP001597467">
    <property type="component" value="Unassembled WGS sequence"/>
</dbReference>
<evidence type="ECO:0000313" key="1">
    <source>
        <dbReference type="EMBL" id="MFD2541260.1"/>
    </source>
</evidence>
<dbReference type="PANTHER" id="PTHR47623">
    <property type="entry name" value="OS09G0287300 PROTEIN"/>
    <property type="match status" value="1"/>
</dbReference>
<dbReference type="Gene3D" id="3.40.50.1240">
    <property type="entry name" value="Phosphoglycerate mutase-like"/>
    <property type="match status" value="1"/>
</dbReference>
<dbReference type="CDD" id="cd07040">
    <property type="entry name" value="HP"/>
    <property type="match status" value="1"/>
</dbReference>
<name>A0ABW5JZ59_9FLAO</name>
<dbReference type="PANTHER" id="PTHR47623:SF1">
    <property type="entry name" value="OS09G0287300 PROTEIN"/>
    <property type="match status" value="1"/>
</dbReference>
<accession>A0ABW5JZ59</accession>
<organism evidence="1 2">
    <name type="scientific">Lacinutrix gracilariae</name>
    <dbReference type="NCBI Taxonomy" id="1747198"/>
    <lineage>
        <taxon>Bacteria</taxon>
        <taxon>Pseudomonadati</taxon>
        <taxon>Bacteroidota</taxon>
        <taxon>Flavobacteriia</taxon>
        <taxon>Flavobacteriales</taxon>
        <taxon>Flavobacteriaceae</taxon>
        <taxon>Lacinutrix</taxon>
    </lineage>
</organism>
<dbReference type="SUPFAM" id="SSF53254">
    <property type="entry name" value="Phosphoglycerate mutase-like"/>
    <property type="match status" value="1"/>
</dbReference>
<comment type="caution">
    <text evidence="1">The sequence shown here is derived from an EMBL/GenBank/DDBJ whole genome shotgun (WGS) entry which is preliminary data.</text>
</comment>
<sequence length="161" mass="18240">MKKLTIIRHAKSSWKYQVIDFERPLKERGIADAFLVATSAKSKIFKPDLILSSDAIRAKSTAEIFIKNLGFNSIDFKLNNKLYDFSGEDLIEVIKKCDANVDHVMIFGHNYAITSFVNTYGSVVYDNVPTSGLVSIEFKMDDWKNLAPGKTILKIFPKDLK</sequence>
<dbReference type="RefSeq" id="WP_379900781.1">
    <property type="nucleotide sequence ID" value="NZ_JBHULM010000007.1"/>
</dbReference>
<dbReference type="InterPro" id="IPR029033">
    <property type="entry name" value="His_PPase_superfam"/>
</dbReference>
<gene>
    <name evidence="1" type="ORF">ACFSSB_02930</name>
</gene>